<dbReference type="GO" id="GO:0032259">
    <property type="term" value="P:methylation"/>
    <property type="evidence" value="ECO:0007669"/>
    <property type="project" value="UniProtKB-KW"/>
</dbReference>
<sequence>MSEHAFKTLPISRTRTVHSYVVCYHQAVTHKPLGNRKREKKGKLPRMSSSRIPDAMATPDSTPRIVELAAKISASVTKLQEILTAEEVPSPSFAEDSPEYLPPGALYLQDVVLDATAELHEILMDPIPMAFQFSAITNMVSIDAICRFHIADHVPAGGQVSFGEIAEKTNLDEALVRRLVRHAMSMHILREPSPGMVAHTKISKYFTRPYVNEWLSFGAREGWPAAARMLDAIQKWPGSEESNNTGFCLANNTDKSLLEVLQADPARAMRLASAVKAHDHFPGYSASDVPRLYDWTSLSNAVIVQVGGSRGEVAVELAKRFMGPKLVVQDMEGVIQGAKDTVPAELKDRIDFVSNGLFDIQTVKADVYLFRLVFQIWSDKYTLQILKAQIPALRPGAKILIQDTIAPEPGEIPLWRERVLRNMDISTGAGFNGRHRYVHEWRTLLAEADERFVLQGLNVRIVAYYYNGSTPGQQ</sequence>
<feature type="region of interest" description="Disordered" evidence="4">
    <location>
        <begin position="32"/>
        <end position="59"/>
    </location>
</feature>
<dbReference type="Pfam" id="PF08100">
    <property type="entry name" value="Dimerisation"/>
    <property type="match status" value="1"/>
</dbReference>
<dbReference type="Proteomes" id="UP001148614">
    <property type="component" value="Unassembled WGS sequence"/>
</dbReference>
<evidence type="ECO:0000259" key="6">
    <source>
        <dbReference type="Pfam" id="PF08100"/>
    </source>
</evidence>
<dbReference type="EMBL" id="JANPWZ010000342">
    <property type="protein sequence ID" value="KAJ3577583.1"/>
    <property type="molecule type" value="Genomic_DNA"/>
</dbReference>
<keyword evidence="1" id="KW-0489">Methyltransferase</keyword>
<keyword evidence="3" id="KW-0949">S-adenosyl-L-methionine</keyword>
<dbReference type="InterPro" id="IPR029063">
    <property type="entry name" value="SAM-dependent_MTases_sf"/>
</dbReference>
<dbReference type="InterPro" id="IPR036388">
    <property type="entry name" value="WH-like_DNA-bd_sf"/>
</dbReference>
<evidence type="ECO:0000256" key="4">
    <source>
        <dbReference type="SAM" id="MobiDB-lite"/>
    </source>
</evidence>
<evidence type="ECO:0008006" key="9">
    <source>
        <dbReference type="Google" id="ProtNLM"/>
    </source>
</evidence>
<evidence type="ECO:0000313" key="8">
    <source>
        <dbReference type="Proteomes" id="UP001148614"/>
    </source>
</evidence>
<dbReference type="GO" id="GO:0008171">
    <property type="term" value="F:O-methyltransferase activity"/>
    <property type="evidence" value="ECO:0007669"/>
    <property type="project" value="InterPro"/>
</dbReference>
<organism evidence="7 8">
    <name type="scientific">Xylaria arbuscula</name>
    <dbReference type="NCBI Taxonomy" id="114810"/>
    <lineage>
        <taxon>Eukaryota</taxon>
        <taxon>Fungi</taxon>
        <taxon>Dikarya</taxon>
        <taxon>Ascomycota</taxon>
        <taxon>Pezizomycotina</taxon>
        <taxon>Sordariomycetes</taxon>
        <taxon>Xylariomycetidae</taxon>
        <taxon>Xylariales</taxon>
        <taxon>Xylariaceae</taxon>
        <taxon>Xylaria</taxon>
    </lineage>
</organism>
<protein>
    <recommendedName>
        <fullName evidence="9">O-methyltransferase domain-containing protein</fullName>
    </recommendedName>
</protein>
<dbReference type="InterPro" id="IPR016461">
    <property type="entry name" value="COMT-like"/>
</dbReference>
<gene>
    <name evidence="7" type="ORF">NPX13_g2985</name>
</gene>
<accession>A0A9W8TNM9</accession>
<evidence type="ECO:0000259" key="5">
    <source>
        <dbReference type="Pfam" id="PF00891"/>
    </source>
</evidence>
<dbReference type="Gene3D" id="1.10.10.10">
    <property type="entry name" value="Winged helix-like DNA-binding domain superfamily/Winged helix DNA-binding domain"/>
    <property type="match status" value="1"/>
</dbReference>
<feature type="domain" description="O-methyltransferase C-terminal" evidence="5">
    <location>
        <begin position="291"/>
        <end position="448"/>
    </location>
</feature>
<name>A0A9W8TNM9_9PEZI</name>
<dbReference type="InterPro" id="IPR036390">
    <property type="entry name" value="WH_DNA-bd_sf"/>
</dbReference>
<dbReference type="AlphaFoldDB" id="A0A9W8TNM9"/>
<dbReference type="InterPro" id="IPR001077">
    <property type="entry name" value="COMT_C"/>
</dbReference>
<evidence type="ECO:0000256" key="1">
    <source>
        <dbReference type="ARBA" id="ARBA00022603"/>
    </source>
</evidence>
<reference evidence="7" key="1">
    <citation type="submission" date="2022-07" db="EMBL/GenBank/DDBJ databases">
        <title>Genome Sequence of Xylaria arbuscula.</title>
        <authorList>
            <person name="Buettner E."/>
        </authorList>
    </citation>
    <scope>NUCLEOTIDE SEQUENCE</scope>
    <source>
        <strain evidence="7">VT107</strain>
    </source>
</reference>
<dbReference type="PROSITE" id="PS51683">
    <property type="entry name" value="SAM_OMT_II"/>
    <property type="match status" value="1"/>
</dbReference>
<feature type="domain" description="O-methyltransferase dimerisation" evidence="6">
    <location>
        <begin position="142"/>
        <end position="207"/>
    </location>
</feature>
<dbReference type="VEuPathDB" id="FungiDB:F4678DRAFT_482375"/>
<keyword evidence="8" id="KW-1185">Reference proteome</keyword>
<comment type="caution">
    <text evidence="7">The sequence shown here is derived from an EMBL/GenBank/DDBJ whole genome shotgun (WGS) entry which is preliminary data.</text>
</comment>
<evidence type="ECO:0000256" key="2">
    <source>
        <dbReference type="ARBA" id="ARBA00022679"/>
    </source>
</evidence>
<dbReference type="SUPFAM" id="SSF46785">
    <property type="entry name" value="Winged helix' DNA-binding domain"/>
    <property type="match status" value="1"/>
</dbReference>
<feature type="compositionally biased region" description="Basic residues" evidence="4">
    <location>
        <begin position="33"/>
        <end position="44"/>
    </location>
</feature>
<evidence type="ECO:0000256" key="3">
    <source>
        <dbReference type="ARBA" id="ARBA00022691"/>
    </source>
</evidence>
<dbReference type="SUPFAM" id="SSF53335">
    <property type="entry name" value="S-adenosyl-L-methionine-dependent methyltransferases"/>
    <property type="match status" value="1"/>
</dbReference>
<evidence type="ECO:0000313" key="7">
    <source>
        <dbReference type="EMBL" id="KAJ3577583.1"/>
    </source>
</evidence>
<dbReference type="PANTHER" id="PTHR43712">
    <property type="entry name" value="PUTATIVE (AFU_ORTHOLOGUE AFUA_4G14580)-RELATED"/>
    <property type="match status" value="1"/>
</dbReference>
<dbReference type="PANTHER" id="PTHR43712:SF12">
    <property type="entry name" value="STERIGMATOCYSTIN 8-O-METHYLTRANSFERASE"/>
    <property type="match status" value="1"/>
</dbReference>
<dbReference type="InterPro" id="IPR012967">
    <property type="entry name" value="COMT_dimerisation"/>
</dbReference>
<keyword evidence="2" id="KW-0808">Transferase</keyword>
<dbReference type="Pfam" id="PF00891">
    <property type="entry name" value="Methyltransf_2"/>
    <property type="match status" value="1"/>
</dbReference>
<dbReference type="Gene3D" id="3.40.50.150">
    <property type="entry name" value="Vaccinia Virus protein VP39"/>
    <property type="match status" value="1"/>
</dbReference>
<proteinExistence type="predicted"/>